<dbReference type="Gene3D" id="2.130.10.130">
    <property type="entry name" value="Integrin alpha, N-terminal"/>
    <property type="match status" value="2"/>
</dbReference>
<sequence length="1018" mass="109681">MHSFAFVQEGRNSRFLICLIVLIALAVMFWTGSRYPALDEKAMMSGAIQLDDPLSFDAVVPIDAAMGTLEKIGYSTLNWLNTNKKGMTFGVLFAATFLTLMGYVTQRSFRGGLANATLGLAIGTPLGVCVNCAAPIARGMHAGGLRAETTLAAMMASPTLNVVVLTLALSLLPFYMVAAKLSVSLIIILVAVPAIARVLPDEVRTPSPEISAPQPWTAAELGQAKSEPLGKAVMGVVADFAKNLWFIFKMTVPLMFLAGFLGAVAITLLPGELITTLPYGVLALVAIAAVGLFLPVPIAFDVVVVGVLLAAGLAHGYAMALLITLGSFSVYSWFIVTQSMGARAATMIAGAVLICGVAAGALVQGWHDYQSQRALELLTGEGPKTTRFMSAAASPSAELVISSEPFAPRSSAGDAPFTRMEAQALGIDKPVEFSMRDMWPPFWEGRSLSSGDIDNDGDVDLVIASTEVGLYVYSNNGQGQFERIAVAGGPLDQLPVFNAVLVDVDNDGWREIVVATYRRGIFLVENELGRLVTETPEPIANRDDAILALAMSFGDPDRDGDLDLALGNWAAGWYRRIPGEESRNRILWNDNGSLSDAAFTDLPGIPGETLSILFADMNADGHSDLLVGNDFEIPDYYYLGDGTGGFEAITYQDNLVEHVPTTTMGLKVADLLNDGLPEVYAVQIAGRSSGVSDRLKMQPLAQYCDRIEDTQAAETCRENMSIKRWYRSGNNFNPTYATKCQQLGGRQAAECKAMLIKDLAIQKRDPKVCRLIPADQWVAQSYCEIHFMPPRRITQSEADAALPQVKRANVLLESDTQGAPFADTATERGLEVGGWSWDTKVADFDNDGWQDVYIVNGTWVPNEVSPSNLFFRNLGDGTFAEASSPFGLEDYLMTASATAFDMDGDGDLDMITHPVNGPLVAFLNNTQESNAVVLRLNDLRGNRDGIGALITVTDGLGVTRTREVQMGGGFMSFDAPEVHIGLGEAQEIIGGQIRWADGTVTKLEKPLRSGFRYTLTRQ</sequence>
<keyword evidence="11" id="KW-1185">Reference proteome</keyword>
<feature type="transmembrane region" description="Helical" evidence="8">
    <location>
        <begin position="244"/>
        <end position="269"/>
    </location>
</feature>
<feature type="transmembrane region" description="Helical" evidence="8">
    <location>
        <begin position="149"/>
        <end position="174"/>
    </location>
</feature>
<keyword evidence="3" id="KW-1003">Cell membrane</keyword>
<dbReference type="GO" id="GO:0005886">
    <property type="term" value="C:plasma membrane"/>
    <property type="evidence" value="ECO:0007669"/>
    <property type="project" value="UniProtKB-SubCell"/>
</dbReference>
<comment type="caution">
    <text evidence="10">The sequence shown here is derived from an EMBL/GenBank/DDBJ whole genome shotgun (WGS) entry which is preliminary data.</text>
</comment>
<comment type="similarity">
    <text evidence="2">Belongs to the UPF0718 family.</text>
</comment>
<keyword evidence="5" id="KW-0732">Signal</keyword>
<feature type="domain" description="ASPIC/UnbV" evidence="9">
    <location>
        <begin position="945"/>
        <end position="1006"/>
    </location>
</feature>
<feature type="transmembrane region" description="Helical" evidence="8">
    <location>
        <begin position="12"/>
        <end position="31"/>
    </location>
</feature>
<comment type="subcellular location">
    <subcellularLocation>
        <location evidence="1">Cell membrane</location>
        <topology evidence="1">Multi-pass membrane protein</topology>
    </subcellularLocation>
</comment>
<accession>A0A4R1N189</accession>
<reference evidence="10 11" key="1">
    <citation type="submission" date="2019-03" db="EMBL/GenBank/DDBJ databases">
        <title>Genomic Encyclopedia of Archaeal and Bacterial Type Strains, Phase II (KMG-II): from individual species to whole genera.</title>
        <authorList>
            <person name="Goeker M."/>
        </authorList>
    </citation>
    <scope>NUCLEOTIDE SEQUENCE [LARGE SCALE GENOMIC DNA]</scope>
    <source>
        <strain evidence="10 11">DSM 26433</strain>
    </source>
</reference>
<evidence type="ECO:0000256" key="7">
    <source>
        <dbReference type="ARBA" id="ARBA00023136"/>
    </source>
</evidence>
<dbReference type="PANTHER" id="PTHR16026:SF0">
    <property type="entry name" value="CARTILAGE ACIDIC PROTEIN 1"/>
    <property type="match status" value="1"/>
</dbReference>
<evidence type="ECO:0000256" key="4">
    <source>
        <dbReference type="ARBA" id="ARBA00022692"/>
    </source>
</evidence>
<keyword evidence="4 8" id="KW-0812">Transmembrane</keyword>
<dbReference type="EMBL" id="SMGR01000004">
    <property type="protein sequence ID" value="TCK99869.1"/>
    <property type="molecule type" value="Genomic_DNA"/>
</dbReference>
<dbReference type="InterPro" id="IPR005524">
    <property type="entry name" value="DUF318"/>
</dbReference>
<dbReference type="PANTHER" id="PTHR16026">
    <property type="entry name" value="CARTILAGE ACIDIC PROTEIN 1"/>
    <property type="match status" value="1"/>
</dbReference>
<keyword evidence="7 8" id="KW-0472">Membrane</keyword>
<dbReference type="SUPFAM" id="SSF69318">
    <property type="entry name" value="Integrin alpha N-terminal domain"/>
    <property type="match status" value="1"/>
</dbReference>
<feature type="transmembrane region" description="Helical" evidence="8">
    <location>
        <begin position="281"/>
        <end position="311"/>
    </location>
</feature>
<dbReference type="InterPro" id="IPR013517">
    <property type="entry name" value="FG-GAP"/>
</dbReference>
<evidence type="ECO:0000259" key="9">
    <source>
        <dbReference type="Pfam" id="PF07593"/>
    </source>
</evidence>
<dbReference type="OrthoDB" id="1488578at2"/>
<dbReference type="InterPro" id="IPR028994">
    <property type="entry name" value="Integrin_alpha_N"/>
</dbReference>
<feature type="transmembrane region" description="Helical" evidence="8">
    <location>
        <begin position="348"/>
        <end position="367"/>
    </location>
</feature>
<dbReference type="Pfam" id="PF13517">
    <property type="entry name" value="FG-GAP_3"/>
    <property type="match status" value="2"/>
</dbReference>
<dbReference type="Proteomes" id="UP000295673">
    <property type="component" value="Unassembled WGS sequence"/>
</dbReference>
<evidence type="ECO:0000313" key="11">
    <source>
        <dbReference type="Proteomes" id="UP000295673"/>
    </source>
</evidence>
<dbReference type="InterPro" id="IPR027039">
    <property type="entry name" value="Crtac1"/>
</dbReference>
<protein>
    <submittedName>
        <fullName evidence="10">Uncharacterized membrane protein YraQ (UPF0718 family)</fullName>
    </submittedName>
</protein>
<proteinExistence type="inferred from homology"/>
<dbReference type="Pfam" id="PF07593">
    <property type="entry name" value="UnbV_ASPIC"/>
    <property type="match status" value="1"/>
</dbReference>
<gene>
    <name evidence="10" type="ORF">BXY66_3573</name>
</gene>
<evidence type="ECO:0000313" key="10">
    <source>
        <dbReference type="EMBL" id="TCK99869.1"/>
    </source>
</evidence>
<feature type="transmembrane region" description="Helical" evidence="8">
    <location>
        <begin position="181"/>
        <end position="199"/>
    </location>
</feature>
<evidence type="ECO:0000256" key="2">
    <source>
        <dbReference type="ARBA" id="ARBA00006386"/>
    </source>
</evidence>
<evidence type="ECO:0000256" key="6">
    <source>
        <dbReference type="ARBA" id="ARBA00022989"/>
    </source>
</evidence>
<feature type="transmembrane region" description="Helical" evidence="8">
    <location>
        <begin position="317"/>
        <end position="336"/>
    </location>
</feature>
<dbReference type="AlphaFoldDB" id="A0A4R1N189"/>
<feature type="transmembrane region" description="Helical" evidence="8">
    <location>
        <begin position="86"/>
        <end position="104"/>
    </location>
</feature>
<evidence type="ECO:0000256" key="5">
    <source>
        <dbReference type="ARBA" id="ARBA00022729"/>
    </source>
</evidence>
<evidence type="ECO:0000256" key="3">
    <source>
        <dbReference type="ARBA" id="ARBA00022475"/>
    </source>
</evidence>
<dbReference type="InterPro" id="IPR011519">
    <property type="entry name" value="UnbV_ASPIC"/>
</dbReference>
<evidence type="ECO:0000256" key="8">
    <source>
        <dbReference type="SAM" id="Phobius"/>
    </source>
</evidence>
<feature type="transmembrane region" description="Helical" evidence="8">
    <location>
        <begin position="116"/>
        <end position="137"/>
    </location>
</feature>
<keyword evidence="6 8" id="KW-1133">Transmembrane helix</keyword>
<organism evidence="10 11">
    <name type="scientific">Shimia isoporae</name>
    <dbReference type="NCBI Taxonomy" id="647720"/>
    <lineage>
        <taxon>Bacteria</taxon>
        <taxon>Pseudomonadati</taxon>
        <taxon>Pseudomonadota</taxon>
        <taxon>Alphaproteobacteria</taxon>
        <taxon>Rhodobacterales</taxon>
        <taxon>Roseobacteraceae</taxon>
    </lineage>
</organism>
<name>A0A4R1N189_9RHOB</name>
<evidence type="ECO:0000256" key="1">
    <source>
        <dbReference type="ARBA" id="ARBA00004651"/>
    </source>
</evidence>
<dbReference type="Pfam" id="PF03773">
    <property type="entry name" value="ArsP_1"/>
    <property type="match status" value="1"/>
</dbReference>